<accession>A0A8B8F8G9</accession>
<evidence type="ECO:0000313" key="1">
    <source>
        <dbReference type="Proteomes" id="UP000694846"/>
    </source>
</evidence>
<dbReference type="Proteomes" id="UP000694846">
    <property type="component" value="Unplaced"/>
</dbReference>
<evidence type="ECO:0000313" key="2">
    <source>
        <dbReference type="RefSeq" id="XP_025406730.1"/>
    </source>
</evidence>
<dbReference type="AlphaFoldDB" id="A0A8B8F8G9"/>
<sequence>MPGVSLWLYNTTFGWIISGPVPTEQIYNEARFTSCFITTSAWLNESMPRQSKAEDEVRCENHFKMTHQRQNDGRFIVSLPFRDDTDQLGRSMELALNRFLSLKRKFQRFPEFHNEYCAFINDYLALGHMSPIIDPVLNTGEYYYLPHHAVFKSSSTTTKLRVVFDASMKTSTNLSLNDVLLRGPVIQPDLFDIVLRFRLHVVVITADVAKMYRQVLVKESDREYQRILWRDSPDKPMGHFRLNTVTYGTVPASFLATRVLKELAIANVSQDPKASNSIMKDFYMDDYISGANDVKEA</sequence>
<name>A0A8B8F8G9_9HEMI</name>
<dbReference type="RefSeq" id="XP_025406730.1">
    <property type="nucleotide sequence ID" value="XM_025550945.1"/>
</dbReference>
<reference evidence="2" key="1">
    <citation type="submission" date="2025-08" db="UniProtKB">
        <authorList>
            <consortium name="RefSeq"/>
        </authorList>
    </citation>
    <scope>IDENTIFICATION</scope>
    <source>
        <tissue evidence="2">Whole body</tissue>
    </source>
</reference>
<protein>
    <submittedName>
        <fullName evidence="2">Uncharacterized protein LOC112680757</fullName>
    </submittedName>
</protein>
<gene>
    <name evidence="2" type="primary">LOC112680757</name>
</gene>
<organism evidence="1 2">
    <name type="scientific">Sipha flava</name>
    <name type="common">yellow sugarcane aphid</name>
    <dbReference type="NCBI Taxonomy" id="143950"/>
    <lineage>
        <taxon>Eukaryota</taxon>
        <taxon>Metazoa</taxon>
        <taxon>Ecdysozoa</taxon>
        <taxon>Arthropoda</taxon>
        <taxon>Hexapoda</taxon>
        <taxon>Insecta</taxon>
        <taxon>Pterygota</taxon>
        <taxon>Neoptera</taxon>
        <taxon>Paraneoptera</taxon>
        <taxon>Hemiptera</taxon>
        <taxon>Sternorrhyncha</taxon>
        <taxon>Aphidomorpha</taxon>
        <taxon>Aphidoidea</taxon>
        <taxon>Aphididae</taxon>
        <taxon>Sipha</taxon>
    </lineage>
</organism>
<keyword evidence="1" id="KW-1185">Reference proteome</keyword>
<dbReference type="OrthoDB" id="6612914at2759"/>
<dbReference type="PANTHER" id="PTHR47331">
    <property type="entry name" value="PHD-TYPE DOMAIN-CONTAINING PROTEIN"/>
    <property type="match status" value="1"/>
</dbReference>
<dbReference type="InterPro" id="IPR043502">
    <property type="entry name" value="DNA/RNA_pol_sf"/>
</dbReference>
<dbReference type="GeneID" id="112680757"/>
<proteinExistence type="predicted"/>
<dbReference type="SUPFAM" id="SSF56672">
    <property type="entry name" value="DNA/RNA polymerases"/>
    <property type="match status" value="1"/>
</dbReference>
<dbReference type="GO" id="GO:0071897">
    <property type="term" value="P:DNA biosynthetic process"/>
    <property type="evidence" value="ECO:0007669"/>
    <property type="project" value="UniProtKB-ARBA"/>
</dbReference>
<dbReference type="PANTHER" id="PTHR47331:SF5">
    <property type="entry name" value="RIBONUCLEASE H"/>
    <property type="match status" value="1"/>
</dbReference>